<evidence type="ECO:0000313" key="2">
    <source>
        <dbReference type="WBParaSite" id="JU765_v2.g11379.t1"/>
    </source>
</evidence>
<evidence type="ECO:0000313" key="1">
    <source>
        <dbReference type="Proteomes" id="UP000887576"/>
    </source>
</evidence>
<protein>
    <submittedName>
        <fullName evidence="2">Uncharacterized protein</fullName>
    </submittedName>
</protein>
<proteinExistence type="predicted"/>
<accession>A0AC34PZ29</accession>
<reference evidence="2" key="1">
    <citation type="submission" date="2022-11" db="UniProtKB">
        <authorList>
            <consortium name="WormBaseParasite"/>
        </authorList>
    </citation>
    <scope>IDENTIFICATION</scope>
</reference>
<dbReference type="Proteomes" id="UP000887576">
    <property type="component" value="Unplaced"/>
</dbReference>
<organism evidence="1 2">
    <name type="scientific">Panagrolaimus sp. JU765</name>
    <dbReference type="NCBI Taxonomy" id="591449"/>
    <lineage>
        <taxon>Eukaryota</taxon>
        <taxon>Metazoa</taxon>
        <taxon>Ecdysozoa</taxon>
        <taxon>Nematoda</taxon>
        <taxon>Chromadorea</taxon>
        <taxon>Rhabditida</taxon>
        <taxon>Tylenchina</taxon>
        <taxon>Panagrolaimomorpha</taxon>
        <taxon>Panagrolaimoidea</taxon>
        <taxon>Panagrolaimidae</taxon>
        <taxon>Panagrolaimus</taxon>
    </lineage>
</organism>
<sequence>MLKLIVLIVVIIFIDSSNCMSLRKYYHLPSRPTESPDYSSETTTLASAPVLLLDPWFETVRVLRPQPARTITEIFADPNGELSEAIQN</sequence>
<name>A0AC34PZ29_9BILA</name>
<dbReference type="WBParaSite" id="JU765_v2.g11379.t1">
    <property type="protein sequence ID" value="JU765_v2.g11379.t1"/>
    <property type="gene ID" value="JU765_v2.g11379"/>
</dbReference>